<reference evidence="1 2" key="1">
    <citation type="submission" date="2016-01" db="EMBL/GenBank/DDBJ databases">
        <authorList>
            <person name="Oliw E.H."/>
        </authorList>
    </citation>
    <scope>NUCLEOTIDE SEQUENCE [LARGE SCALE GENOMIC DNA]</scope>
    <source>
        <strain evidence="1">LMG 22029</strain>
    </source>
</reference>
<organism evidence="1 2">
    <name type="scientific">Caballeronia sordidicola</name>
    <name type="common">Burkholderia sordidicola</name>
    <dbReference type="NCBI Taxonomy" id="196367"/>
    <lineage>
        <taxon>Bacteria</taxon>
        <taxon>Pseudomonadati</taxon>
        <taxon>Pseudomonadota</taxon>
        <taxon>Betaproteobacteria</taxon>
        <taxon>Burkholderiales</taxon>
        <taxon>Burkholderiaceae</taxon>
        <taxon>Caballeronia</taxon>
    </lineage>
</organism>
<dbReference type="RefSeq" id="WP_082850374.1">
    <property type="nucleotide sequence ID" value="NZ_FCOC02000002.1"/>
</dbReference>
<name>A0A158FFN0_CABSO</name>
<evidence type="ECO:0000313" key="1">
    <source>
        <dbReference type="EMBL" id="SAL18501.1"/>
    </source>
</evidence>
<evidence type="ECO:0008006" key="3">
    <source>
        <dbReference type="Google" id="ProtNLM"/>
    </source>
</evidence>
<dbReference type="Proteomes" id="UP000054893">
    <property type="component" value="Unassembled WGS sequence"/>
</dbReference>
<evidence type="ECO:0000313" key="2">
    <source>
        <dbReference type="Proteomes" id="UP000054893"/>
    </source>
</evidence>
<sequence length="312" mass="36279">MVAKTLPAKLYKYRTFSTTTLRMFSQAEVFFAKPASFNDPFDCNPQVYVDVEWREVERLWESVMLLQVEANKAAEMMGTHRYFATEYGGKYDDDGGGTATYLNYLVRDIDAYLKERFKDFGVFSLASNWDNPLMWSHYADEHRGICIEYETDDHRCKELGPVNYRSSRFIHISDLQQWLLKKSAAAERKIFEQYFFAKAPQWRYEREWRAVSPKSGVDDRPFRIRSVFFGLRCDKAIVTTIAKLFSDSKDKPNFHQVTARADGFKLGRYELDADEIDIFGIRESALFAADEWGFDSPAATRDISGQQQEKDG</sequence>
<protein>
    <recommendedName>
        <fullName evidence="3">DUF2971 domain-containing protein</fullName>
    </recommendedName>
</protein>
<dbReference type="Pfam" id="PF11185">
    <property type="entry name" value="DUF2971"/>
    <property type="match status" value="1"/>
</dbReference>
<dbReference type="InterPro" id="IPR021352">
    <property type="entry name" value="DUF2971"/>
</dbReference>
<dbReference type="AlphaFoldDB" id="A0A158FFN0"/>
<accession>A0A158FFN0</accession>
<proteinExistence type="predicted"/>
<dbReference type="EMBL" id="FCOC02000002">
    <property type="protein sequence ID" value="SAL18501.1"/>
    <property type="molecule type" value="Genomic_DNA"/>
</dbReference>
<gene>
    <name evidence="1" type="ORF">AWB64_01256</name>
</gene>
<dbReference type="OrthoDB" id="4119964at2"/>